<accession>A0A835LSN1</accession>
<dbReference type="PANTHER" id="PTHR48428">
    <property type="entry name" value="PLANT-SPECIFIC TFIIB-RELATED PROTEIN PTF2"/>
    <property type="match status" value="1"/>
</dbReference>
<protein>
    <submittedName>
        <fullName evidence="1">Uncharacterized protein</fullName>
    </submittedName>
</protein>
<comment type="caution">
    <text evidence="1">The sequence shown here is derived from an EMBL/GenBank/DDBJ whole genome shotgun (WGS) entry which is preliminary data.</text>
</comment>
<dbReference type="PANTHER" id="PTHR48428:SF1">
    <property type="entry name" value="PLANT-SPECIFIC TFIIB-RELATED PROTEIN PTF2"/>
    <property type="match status" value="1"/>
</dbReference>
<reference evidence="1 2" key="1">
    <citation type="submission" date="2020-10" db="EMBL/GenBank/DDBJ databases">
        <title>The Coptis chinensis genome and diversification of protoberbering-type alkaloids.</title>
        <authorList>
            <person name="Wang B."/>
            <person name="Shu S."/>
            <person name="Song C."/>
            <person name="Liu Y."/>
        </authorList>
    </citation>
    <scope>NUCLEOTIDE SEQUENCE [LARGE SCALE GENOMIC DNA]</scope>
    <source>
        <strain evidence="1">HL-2020</strain>
        <tissue evidence="1">Leaf</tissue>
    </source>
</reference>
<gene>
    <name evidence="1" type="ORF">IFM89_027742</name>
</gene>
<name>A0A835LSN1_9MAGN</name>
<dbReference type="Proteomes" id="UP000631114">
    <property type="component" value="Unassembled WGS sequence"/>
</dbReference>
<dbReference type="OrthoDB" id="511529at2759"/>
<organism evidence="1 2">
    <name type="scientific">Coptis chinensis</name>
    <dbReference type="NCBI Taxonomy" id="261450"/>
    <lineage>
        <taxon>Eukaryota</taxon>
        <taxon>Viridiplantae</taxon>
        <taxon>Streptophyta</taxon>
        <taxon>Embryophyta</taxon>
        <taxon>Tracheophyta</taxon>
        <taxon>Spermatophyta</taxon>
        <taxon>Magnoliopsida</taxon>
        <taxon>Ranunculales</taxon>
        <taxon>Ranunculaceae</taxon>
        <taxon>Coptidoideae</taxon>
        <taxon>Coptis</taxon>
    </lineage>
</organism>
<sequence length="192" mass="22170">MDENIVKNALGIIQYMEIKSRLERGDKRKFIEMHEFHMEEMVNECLRKETGFDFDDLSAENDSQYFKGETRNKISGNASSNDMNNAKISQECLSNMYRNFLSENHYVKSVYKVGWSGMSDMSQKLFLEEILENDVGFNGLPLSFVAGELACKRRREKINAAKQRIDEIMQPPNSVPGDKKNMAMVEVSQCRK</sequence>
<evidence type="ECO:0000313" key="1">
    <source>
        <dbReference type="EMBL" id="KAF9606698.1"/>
    </source>
</evidence>
<dbReference type="EMBL" id="JADFTS010000005">
    <property type="protein sequence ID" value="KAF9606698.1"/>
    <property type="molecule type" value="Genomic_DNA"/>
</dbReference>
<dbReference type="InterPro" id="IPR053340">
    <property type="entry name" value="PTF2"/>
</dbReference>
<evidence type="ECO:0000313" key="2">
    <source>
        <dbReference type="Proteomes" id="UP000631114"/>
    </source>
</evidence>
<proteinExistence type="predicted"/>
<dbReference type="AlphaFoldDB" id="A0A835LSN1"/>
<keyword evidence="2" id="KW-1185">Reference proteome</keyword>